<sequence length="282" mass="31848">MADSGSSYTLLSERKWKECFDLIKLKDSSIRPVGFGGKPIEVLGEYESEFNFQRSMSKETVYVAKDDTCLLGWNDQKKLGILLDPNNPAKVILSRDYKHVLSVKGNIWKDEFPGVFREALGMFKGFRHKINVAENAIPKVHKVRRVPLALQAELRKKLDKLCEQDVIERIEPSDWVAPIVIARKANGSMHMVGGGDHGPGERSGPGRGDWGLTPSLRGQPEQCLRLEESQRCRRRGSLRSRSSWPEDSEIASQRRNDTWARVPDLGTRQVAFAECSNGRRGM</sequence>
<evidence type="ECO:0000256" key="3">
    <source>
        <dbReference type="ARBA" id="ARBA00022722"/>
    </source>
</evidence>
<keyword evidence="1" id="KW-0808">Transferase</keyword>
<feature type="compositionally biased region" description="Gly residues" evidence="5">
    <location>
        <begin position="194"/>
        <end position="209"/>
    </location>
</feature>
<evidence type="ECO:0000256" key="4">
    <source>
        <dbReference type="ARBA" id="ARBA00022759"/>
    </source>
</evidence>
<dbReference type="EMBL" id="JANPWB010000010">
    <property type="protein sequence ID" value="KAJ1136098.1"/>
    <property type="molecule type" value="Genomic_DNA"/>
</dbReference>
<keyword evidence="7" id="KW-1185">Reference proteome</keyword>
<evidence type="ECO:0008006" key="8">
    <source>
        <dbReference type="Google" id="ProtNLM"/>
    </source>
</evidence>
<name>A0AAV7QBZ0_PLEWA</name>
<evidence type="ECO:0000256" key="2">
    <source>
        <dbReference type="ARBA" id="ARBA00022695"/>
    </source>
</evidence>
<organism evidence="6 7">
    <name type="scientific">Pleurodeles waltl</name>
    <name type="common">Iberian ribbed newt</name>
    <dbReference type="NCBI Taxonomy" id="8319"/>
    <lineage>
        <taxon>Eukaryota</taxon>
        <taxon>Metazoa</taxon>
        <taxon>Chordata</taxon>
        <taxon>Craniata</taxon>
        <taxon>Vertebrata</taxon>
        <taxon>Euteleostomi</taxon>
        <taxon>Amphibia</taxon>
        <taxon>Batrachia</taxon>
        <taxon>Caudata</taxon>
        <taxon>Salamandroidea</taxon>
        <taxon>Salamandridae</taxon>
        <taxon>Pleurodelinae</taxon>
        <taxon>Pleurodeles</taxon>
    </lineage>
</organism>
<dbReference type="InterPro" id="IPR021109">
    <property type="entry name" value="Peptidase_aspartic_dom_sf"/>
</dbReference>
<dbReference type="PANTHER" id="PTHR37984:SF5">
    <property type="entry name" value="PROTEIN NYNRIN-LIKE"/>
    <property type="match status" value="1"/>
</dbReference>
<keyword evidence="2" id="KW-0548">Nucleotidyltransferase</keyword>
<dbReference type="GO" id="GO:0016779">
    <property type="term" value="F:nucleotidyltransferase activity"/>
    <property type="evidence" value="ECO:0007669"/>
    <property type="project" value="UniProtKB-KW"/>
</dbReference>
<dbReference type="SUPFAM" id="SSF50630">
    <property type="entry name" value="Acid proteases"/>
    <property type="match status" value="1"/>
</dbReference>
<dbReference type="InterPro" id="IPR050951">
    <property type="entry name" value="Retrovirus_Pol_polyprotein"/>
</dbReference>
<keyword evidence="3" id="KW-0540">Nuclease</keyword>
<dbReference type="InterPro" id="IPR043502">
    <property type="entry name" value="DNA/RNA_pol_sf"/>
</dbReference>
<dbReference type="SUPFAM" id="SSF56672">
    <property type="entry name" value="DNA/RNA polymerases"/>
    <property type="match status" value="1"/>
</dbReference>
<evidence type="ECO:0000313" key="6">
    <source>
        <dbReference type="EMBL" id="KAJ1136098.1"/>
    </source>
</evidence>
<feature type="region of interest" description="Disordered" evidence="5">
    <location>
        <begin position="194"/>
        <end position="217"/>
    </location>
</feature>
<evidence type="ECO:0000256" key="1">
    <source>
        <dbReference type="ARBA" id="ARBA00022679"/>
    </source>
</evidence>
<accession>A0AAV7QBZ0</accession>
<proteinExistence type="predicted"/>
<feature type="region of interest" description="Disordered" evidence="5">
    <location>
        <begin position="235"/>
        <end position="258"/>
    </location>
</feature>
<reference evidence="6" key="1">
    <citation type="journal article" date="2022" name="bioRxiv">
        <title>Sequencing and chromosome-scale assembly of the giantPleurodeles waltlgenome.</title>
        <authorList>
            <person name="Brown T."/>
            <person name="Elewa A."/>
            <person name="Iarovenko S."/>
            <person name="Subramanian E."/>
            <person name="Araus A.J."/>
            <person name="Petzold A."/>
            <person name="Susuki M."/>
            <person name="Suzuki K.-i.T."/>
            <person name="Hayashi T."/>
            <person name="Toyoda A."/>
            <person name="Oliveira C."/>
            <person name="Osipova E."/>
            <person name="Leigh N.D."/>
            <person name="Simon A."/>
            <person name="Yun M.H."/>
        </authorList>
    </citation>
    <scope>NUCLEOTIDE SEQUENCE</scope>
    <source>
        <strain evidence="6">20211129_DDA</strain>
        <tissue evidence="6">Liver</tissue>
    </source>
</reference>
<protein>
    <recommendedName>
        <fullName evidence="8">Peptidase A2 domain-containing protein</fullName>
    </recommendedName>
</protein>
<gene>
    <name evidence="6" type="ORF">NDU88_002516</name>
</gene>
<evidence type="ECO:0000313" key="7">
    <source>
        <dbReference type="Proteomes" id="UP001066276"/>
    </source>
</evidence>
<dbReference type="Gene3D" id="3.10.10.10">
    <property type="entry name" value="HIV Type 1 Reverse Transcriptase, subunit A, domain 1"/>
    <property type="match status" value="1"/>
</dbReference>
<dbReference type="AlphaFoldDB" id="A0AAV7QBZ0"/>
<keyword evidence="4" id="KW-0255">Endonuclease</keyword>
<evidence type="ECO:0000256" key="5">
    <source>
        <dbReference type="SAM" id="MobiDB-lite"/>
    </source>
</evidence>
<dbReference type="Proteomes" id="UP001066276">
    <property type="component" value="Chromosome 6"/>
</dbReference>
<dbReference type="GO" id="GO:0004519">
    <property type="term" value="F:endonuclease activity"/>
    <property type="evidence" value="ECO:0007669"/>
    <property type="project" value="UniProtKB-KW"/>
</dbReference>
<keyword evidence="4" id="KW-0378">Hydrolase</keyword>
<dbReference type="PANTHER" id="PTHR37984">
    <property type="entry name" value="PROTEIN CBG26694"/>
    <property type="match status" value="1"/>
</dbReference>
<comment type="caution">
    <text evidence="6">The sequence shown here is derived from an EMBL/GenBank/DDBJ whole genome shotgun (WGS) entry which is preliminary data.</text>
</comment>